<feature type="transmembrane region" description="Helical" evidence="2">
    <location>
        <begin position="94"/>
        <end position="116"/>
    </location>
</feature>
<dbReference type="PANTHER" id="PTHR42760">
    <property type="entry name" value="SHORT-CHAIN DEHYDROGENASES/REDUCTASES FAMILY MEMBER"/>
    <property type="match status" value="1"/>
</dbReference>
<dbReference type="EMBL" id="JAADJT010000008">
    <property type="protein sequence ID" value="NGZ86349.1"/>
    <property type="molecule type" value="Genomic_DNA"/>
</dbReference>
<dbReference type="Proteomes" id="UP000666369">
    <property type="component" value="Unassembled WGS sequence"/>
</dbReference>
<dbReference type="Gene3D" id="3.40.50.720">
    <property type="entry name" value="NAD(P)-binding Rossmann-like Domain"/>
    <property type="match status" value="2"/>
</dbReference>
<protein>
    <submittedName>
        <fullName evidence="3">SDR family oxidoreductase</fullName>
    </submittedName>
</protein>
<reference evidence="3 4" key="1">
    <citation type="submission" date="2020-01" db="EMBL/GenBank/DDBJ databases">
        <authorList>
            <person name="Lee S.D."/>
        </authorList>
    </citation>
    <scope>NUCLEOTIDE SEQUENCE [LARGE SCALE GENOMIC DNA]</scope>
    <source>
        <strain evidence="3 4">SAP-35</strain>
    </source>
</reference>
<sequence length="122" mass="12216">MSMAKNIFSLEGKVALVSGGSRGIGAAVAAIRAAARVMGEGGRIVSMSSSLASITVNVLGVGSVDTDMNPQHGPSSDWQKSVNAVGRFARPEEIAAAVAFLVSPAASFVTGSVLAVDGGRRA</sequence>
<reference evidence="4" key="2">
    <citation type="submission" date="2023-07" db="EMBL/GenBank/DDBJ databases">
        <title>Duganella aceri sp. nov., isolated from tree sap.</title>
        <authorList>
            <person name="Kim I.S."/>
        </authorList>
    </citation>
    <scope>NUCLEOTIDE SEQUENCE [LARGE SCALE GENOMIC DNA]</scope>
    <source>
        <strain evidence="4">SAP-35</strain>
    </source>
</reference>
<accession>A0ABX0FNZ8</accession>
<gene>
    <name evidence="3" type="ORF">GW587_19070</name>
</gene>
<keyword evidence="2" id="KW-1133">Transmembrane helix</keyword>
<evidence type="ECO:0000256" key="1">
    <source>
        <dbReference type="ARBA" id="ARBA00006484"/>
    </source>
</evidence>
<dbReference type="PANTHER" id="PTHR42760:SF40">
    <property type="entry name" value="3-OXOACYL-[ACYL-CARRIER-PROTEIN] REDUCTASE, CHLOROPLASTIC"/>
    <property type="match status" value="1"/>
</dbReference>
<dbReference type="InterPro" id="IPR002347">
    <property type="entry name" value="SDR_fam"/>
</dbReference>
<name>A0ABX0FNZ8_9BURK</name>
<keyword evidence="2" id="KW-0812">Transmembrane</keyword>
<keyword evidence="2" id="KW-0472">Membrane</keyword>
<keyword evidence="4" id="KW-1185">Reference proteome</keyword>
<comment type="similarity">
    <text evidence="1">Belongs to the short-chain dehydrogenases/reductases (SDR) family.</text>
</comment>
<evidence type="ECO:0000313" key="4">
    <source>
        <dbReference type="Proteomes" id="UP000666369"/>
    </source>
</evidence>
<organism evidence="3 4">
    <name type="scientific">Duganella aceris</name>
    <dbReference type="NCBI Taxonomy" id="2703883"/>
    <lineage>
        <taxon>Bacteria</taxon>
        <taxon>Pseudomonadati</taxon>
        <taxon>Pseudomonadota</taxon>
        <taxon>Betaproteobacteria</taxon>
        <taxon>Burkholderiales</taxon>
        <taxon>Oxalobacteraceae</taxon>
        <taxon>Telluria group</taxon>
        <taxon>Duganella</taxon>
    </lineage>
</organism>
<evidence type="ECO:0000313" key="3">
    <source>
        <dbReference type="EMBL" id="NGZ86349.1"/>
    </source>
</evidence>
<proteinExistence type="inferred from homology"/>
<dbReference type="InterPro" id="IPR036291">
    <property type="entry name" value="NAD(P)-bd_dom_sf"/>
</dbReference>
<dbReference type="SUPFAM" id="SSF51735">
    <property type="entry name" value="NAD(P)-binding Rossmann-fold domains"/>
    <property type="match status" value="2"/>
</dbReference>
<comment type="caution">
    <text evidence="3">The sequence shown here is derived from an EMBL/GenBank/DDBJ whole genome shotgun (WGS) entry which is preliminary data.</text>
</comment>
<dbReference type="Pfam" id="PF13561">
    <property type="entry name" value="adh_short_C2"/>
    <property type="match status" value="1"/>
</dbReference>
<evidence type="ECO:0000256" key="2">
    <source>
        <dbReference type="SAM" id="Phobius"/>
    </source>
</evidence>